<evidence type="ECO:0000313" key="3">
    <source>
        <dbReference type="Proteomes" id="UP000502677"/>
    </source>
</evidence>
<keyword evidence="3" id="KW-1185">Reference proteome</keyword>
<dbReference type="EMBL" id="CP049863">
    <property type="protein sequence ID" value="QIK63761.1"/>
    <property type="molecule type" value="Genomic_DNA"/>
</dbReference>
<name>A0A6G7XHC2_9MICO</name>
<feature type="signal peptide" evidence="1">
    <location>
        <begin position="1"/>
        <end position="29"/>
    </location>
</feature>
<protein>
    <recommendedName>
        <fullName evidence="4">Surface antigen</fullName>
    </recommendedName>
</protein>
<feature type="chain" id="PRO_5026316118" description="Surface antigen" evidence="1">
    <location>
        <begin position="30"/>
        <end position="149"/>
    </location>
</feature>
<dbReference type="AlphaFoldDB" id="A0A6G7XHC2"/>
<accession>A0A6G7XHC2</accession>
<dbReference type="RefSeq" id="WP_166292103.1">
    <property type="nucleotide sequence ID" value="NZ_CP049863.1"/>
</dbReference>
<gene>
    <name evidence="2" type="ORF">G7068_11615</name>
</gene>
<evidence type="ECO:0000256" key="1">
    <source>
        <dbReference type="SAM" id="SignalP"/>
    </source>
</evidence>
<evidence type="ECO:0000313" key="2">
    <source>
        <dbReference type="EMBL" id="QIK63761.1"/>
    </source>
</evidence>
<sequence length="149" mass="15516">MRKMNGLKLAVTAAAVSALLFGGATVANAADYQSGTTGYLGVSNPSRAAFAQYFGTNTYAPAGVALIKASDTKSDGNSALTVLQKKQSGKWVEVSRVIASKGINSTMQRGVSRPKKGTQLRVTSCVINMSAPAAKRVGFNCQSNTFYAP</sequence>
<dbReference type="Proteomes" id="UP000502677">
    <property type="component" value="Chromosome"/>
</dbReference>
<organism evidence="2 3">
    <name type="scientific">Leucobacter viscericola</name>
    <dbReference type="NCBI Taxonomy" id="2714935"/>
    <lineage>
        <taxon>Bacteria</taxon>
        <taxon>Bacillati</taxon>
        <taxon>Actinomycetota</taxon>
        <taxon>Actinomycetes</taxon>
        <taxon>Micrococcales</taxon>
        <taxon>Microbacteriaceae</taxon>
        <taxon>Leucobacter</taxon>
    </lineage>
</organism>
<keyword evidence="1" id="KW-0732">Signal</keyword>
<proteinExistence type="predicted"/>
<dbReference type="KEGG" id="lvi:G7068_11615"/>
<reference evidence="2 3" key="1">
    <citation type="submission" date="2020-03" db="EMBL/GenBank/DDBJ databases">
        <title>Leucobacter sp. nov., isolated from beetles.</title>
        <authorList>
            <person name="Hyun D.-W."/>
            <person name="Bae J.-W."/>
        </authorList>
    </citation>
    <scope>NUCLEOTIDE SEQUENCE [LARGE SCALE GENOMIC DNA]</scope>
    <source>
        <strain evidence="2 3">HDW9C</strain>
    </source>
</reference>
<evidence type="ECO:0008006" key="4">
    <source>
        <dbReference type="Google" id="ProtNLM"/>
    </source>
</evidence>